<dbReference type="InterPro" id="IPR027417">
    <property type="entry name" value="P-loop_NTPase"/>
</dbReference>
<dbReference type="InterPro" id="IPR011990">
    <property type="entry name" value="TPR-like_helical_dom_sf"/>
</dbReference>
<dbReference type="PROSITE" id="PS50043">
    <property type="entry name" value="HTH_LUXR_2"/>
    <property type="match status" value="1"/>
</dbReference>
<dbReference type="PANTHER" id="PTHR16305">
    <property type="entry name" value="TESTICULAR SOLUBLE ADENYLYL CYCLASE"/>
    <property type="match status" value="1"/>
</dbReference>
<dbReference type="Gene3D" id="1.25.40.10">
    <property type="entry name" value="Tetratricopeptide repeat domain"/>
    <property type="match status" value="2"/>
</dbReference>
<evidence type="ECO:0000313" key="4">
    <source>
        <dbReference type="EMBL" id="MFF1274891.1"/>
    </source>
</evidence>
<protein>
    <submittedName>
        <fullName evidence="4">AAA family ATPase</fullName>
    </submittedName>
</protein>
<dbReference type="InterPro" id="IPR016032">
    <property type="entry name" value="Sig_transdc_resp-reg_C-effctor"/>
</dbReference>
<dbReference type="PANTHER" id="PTHR16305:SF35">
    <property type="entry name" value="TRANSCRIPTIONAL ACTIVATOR DOMAIN"/>
    <property type="match status" value="1"/>
</dbReference>
<feature type="domain" description="HTH luxR-type" evidence="3">
    <location>
        <begin position="870"/>
        <end position="935"/>
    </location>
</feature>
<evidence type="ECO:0000256" key="2">
    <source>
        <dbReference type="ARBA" id="ARBA00022840"/>
    </source>
</evidence>
<dbReference type="SUPFAM" id="SSF48452">
    <property type="entry name" value="TPR-like"/>
    <property type="match status" value="2"/>
</dbReference>
<dbReference type="EMBL" id="JBHVZQ010000011">
    <property type="protein sequence ID" value="MFF1274891.1"/>
    <property type="molecule type" value="Genomic_DNA"/>
</dbReference>
<evidence type="ECO:0000259" key="3">
    <source>
        <dbReference type="PROSITE" id="PS50043"/>
    </source>
</evidence>
<organism evidence="4 5">
    <name type="scientific">Streptomyces marokkonensis</name>
    <dbReference type="NCBI Taxonomy" id="324855"/>
    <lineage>
        <taxon>Bacteria</taxon>
        <taxon>Bacillati</taxon>
        <taxon>Actinomycetota</taxon>
        <taxon>Actinomycetes</taxon>
        <taxon>Kitasatosporales</taxon>
        <taxon>Streptomycetaceae</taxon>
        <taxon>Streptomyces</taxon>
    </lineage>
</organism>
<keyword evidence="1" id="KW-0547">Nucleotide-binding</keyword>
<dbReference type="CDD" id="cd06170">
    <property type="entry name" value="LuxR_C_like"/>
    <property type="match status" value="1"/>
</dbReference>
<accession>A0ABW6Q6R4</accession>
<dbReference type="Proteomes" id="UP001601627">
    <property type="component" value="Unassembled WGS sequence"/>
</dbReference>
<keyword evidence="2" id="KW-0067">ATP-binding</keyword>
<dbReference type="PROSITE" id="PS00622">
    <property type="entry name" value="HTH_LUXR_1"/>
    <property type="match status" value="1"/>
</dbReference>
<dbReference type="Gene3D" id="1.10.10.10">
    <property type="entry name" value="Winged helix-like DNA-binding domain superfamily/Winged helix DNA-binding domain"/>
    <property type="match status" value="1"/>
</dbReference>
<dbReference type="SMART" id="SM00421">
    <property type="entry name" value="HTH_LUXR"/>
    <property type="match status" value="1"/>
</dbReference>
<dbReference type="InterPro" id="IPR041664">
    <property type="entry name" value="AAA_16"/>
</dbReference>
<dbReference type="Pfam" id="PF13191">
    <property type="entry name" value="AAA_16"/>
    <property type="match status" value="1"/>
</dbReference>
<gene>
    <name evidence="4" type="ORF">ACFVZC_15945</name>
</gene>
<dbReference type="InterPro" id="IPR000792">
    <property type="entry name" value="Tscrpt_reg_LuxR_C"/>
</dbReference>
<dbReference type="PRINTS" id="PR00038">
    <property type="entry name" value="HTHLUXR"/>
</dbReference>
<name>A0ABW6Q6R4_9ACTN</name>
<dbReference type="RefSeq" id="WP_388235083.1">
    <property type="nucleotide sequence ID" value="NZ_JBHVZQ010000011.1"/>
</dbReference>
<reference evidence="4 5" key="1">
    <citation type="submission" date="2024-09" db="EMBL/GenBank/DDBJ databases">
        <title>The Natural Products Discovery Center: Release of the First 8490 Sequenced Strains for Exploring Actinobacteria Biosynthetic Diversity.</title>
        <authorList>
            <person name="Kalkreuter E."/>
            <person name="Kautsar S.A."/>
            <person name="Yang D."/>
            <person name="Bader C.D."/>
            <person name="Teijaro C.N."/>
            <person name="Fluegel L."/>
            <person name="Davis C.M."/>
            <person name="Simpson J.R."/>
            <person name="Lauterbach L."/>
            <person name="Steele A.D."/>
            <person name="Gui C."/>
            <person name="Meng S."/>
            <person name="Li G."/>
            <person name="Viehrig K."/>
            <person name="Ye F."/>
            <person name="Su P."/>
            <person name="Kiefer A.F."/>
            <person name="Nichols A."/>
            <person name="Cepeda A.J."/>
            <person name="Yan W."/>
            <person name="Fan B."/>
            <person name="Jiang Y."/>
            <person name="Adhikari A."/>
            <person name="Zheng C.-J."/>
            <person name="Schuster L."/>
            <person name="Cowan T.M."/>
            <person name="Smanski M.J."/>
            <person name="Chevrette M.G."/>
            <person name="De Carvalho L.P.S."/>
            <person name="Shen B."/>
        </authorList>
    </citation>
    <scope>NUCLEOTIDE SEQUENCE [LARGE SCALE GENOMIC DNA]</scope>
    <source>
        <strain evidence="4 5">NPDC058328</strain>
    </source>
</reference>
<comment type="caution">
    <text evidence="4">The sequence shown here is derived from an EMBL/GenBank/DDBJ whole genome shotgun (WGS) entry which is preliminary data.</text>
</comment>
<dbReference type="InterPro" id="IPR036388">
    <property type="entry name" value="WH-like_DNA-bd_sf"/>
</dbReference>
<keyword evidence="5" id="KW-1185">Reference proteome</keyword>
<dbReference type="SUPFAM" id="SSF52540">
    <property type="entry name" value="P-loop containing nucleoside triphosphate hydrolases"/>
    <property type="match status" value="1"/>
</dbReference>
<dbReference type="SUPFAM" id="SSF46894">
    <property type="entry name" value="C-terminal effector domain of the bipartite response regulators"/>
    <property type="match status" value="1"/>
</dbReference>
<evidence type="ECO:0000256" key="1">
    <source>
        <dbReference type="ARBA" id="ARBA00022741"/>
    </source>
</evidence>
<proteinExistence type="predicted"/>
<sequence length="937" mass="100482">MRLVERDVELAALRDMLRRAARGHGGVTVISGGIGSGKTELLDAARELATESGFLALRATGSWAERHSPGSVLGQLPRYAGALADGSDVLARALRRVGSMRSDADGGAFERWPLDPATTAALYQFSTELVRISEQAPVLLCVDDIQFADALSLHWILQFVRVLRTSSIALVVAECTLSDSVHPHLHAELLRHPNYRRLNPGNLSPDGVTEVLAHHTDAARAAALGAACHRVSGGNPLLVRALVEDQRHSTTLSGAAPELVVGDGYADTVLSCLHRGRAPALQLAQVLAVLDEPDPGTQLPAHLLEQEEAVVEQCATALEEAGLIADGRLRHPVARAAALRNLSVHARRDLHRRAAHVLYKDGASAVRIAPHLLGAEHDLESWAPSILREAAERYLTGNRPADARACLDAALTASPDDGERVALKAQLAGTAWVLNPSISARHLDDLAAALRDGRLPDRHALMLAKHLLWHGRFEEAVEAIERMGERGDPDPSNAAEIRATRELLSSTYPPLVHSAVLAVPSASGPAPARGADDDARIRAAAALTQVLSCGPSAAAADDAEAAMRVLRLGKNTQEWIMCAVAALQFADRFDAAASWCDHWLAEARARNVPLWEAEFSSMRAGILLRQGDPETARRLSEAALAKVSAKSWGVCLGGPLANLVQAATETGDFAAAQEYLDVPVLDGMFSTRFGLYFLHARGRYHLETGRPYAALDDFSACAELMRGWGFDQPALVPWRSESARAHLALSDRDRAHRLVREELSLLGPDRTRARGITLRVLAATGDPTDRVGWLTRAAEILQGSGDRLQAAGALADLGRAHRETGRPSRARPALEMAARLAEQCGAKPLAVTVAAELAQIGRHGAPITGDSAERAAAVGRLSGAERRVAALAAHGHTNREIAERLCITVSTVEQHLTRVFRKIGVRARRELPAEIVFDMAD</sequence>
<dbReference type="Pfam" id="PF00196">
    <property type="entry name" value="GerE"/>
    <property type="match status" value="1"/>
</dbReference>
<evidence type="ECO:0000313" key="5">
    <source>
        <dbReference type="Proteomes" id="UP001601627"/>
    </source>
</evidence>